<keyword evidence="2" id="KW-1185">Reference proteome</keyword>
<organism evidence="1 2">
    <name type="scientific">Caerostris extrusa</name>
    <name type="common">Bark spider</name>
    <name type="synonym">Caerostris bankana</name>
    <dbReference type="NCBI Taxonomy" id="172846"/>
    <lineage>
        <taxon>Eukaryota</taxon>
        <taxon>Metazoa</taxon>
        <taxon>Ecdysozoa</taxon>
        <taxon>Arthropoda</taxon>
        <taxon>Chelicerata</taxon>
        <taxon>Arachnida</taxon>
        <taxon>Araneae</taxon>
        <taxon>Araneomorphae</taxon>
        <taxon>Entelegynae</taxon>
        <taxon>Araneoidea</taxon>
        <taxon>Araneidae</taxon>
        <taxon>Caerostris</taxon>
    </lineage>
</organism>
<comment type="caution">
    <text evidence="1">The sequence shown here is derived from an EMBL/GenBank/DDBJ whole genome shotgun (WGS) entry which is preliminary data.</text>
</comment>
<accession>A0AAV4Y196</accession>
<gene>
    <name evidence="1" type="ORF">CEXT_439761</name>
</gene>
<proteinExistence type="predicted"/>
<evidence type="ECO:0000313" key="1">
    <source>
        <dbReference type="EMBL" id="GIZ00125.1"/>
    </source>
</evidence>
<reference evidence="1 2" key="1">
    <citation type="submission" date="2021-06" db="EMBL/GenBank/DDBJ databases">
        <title>Caerostris extrusa draft genome.</title>
        <authorList>
            <person name="Kono N."/>
            <person name="Arakawa K."/>
        </authorList>
    </citation>
    <scope>NUCLEOTIDE SEQUENCE [LARGE SCALE GENOMIC DNA]</scope>
</reference>
<name>A0AAV4Y196_CAEEX</name>
<evidence type="ECO:0000313" key="2">
    <source>
        <dbReference type="Proteomes" id="UP001054945"/>
    </source>
</evidence>
<dbReference type="EMBL" id="BPLR01018508">
    <property type="protein sequence ID" value="GIZ00125.1"/>
    <property type="molecule type" value="Genomic_DNA"/>
</dbReference>
<dbReference type="AlphaFoldDB" id="A0AAV4Y196"/>
<dbReference type="Proteomes" id="UP001054945">
    <property type="component" value="Unassembled WGS sequence"/>
</dbReference>
<sequence length="115" mass="12908">MQCNNEMEEPFTGQNLGSLLPGTFVFPEEEVPQDLLPCSRPSVETHVVMKLTEMLPHGMVEFEVASGVNYCGSSMGWIAESLFGSRRLSSERIKDLALSIFYEVRHKQVSRINGK</sequence>
<protein>
    <submittedName>
        <fullName evidence="1">Uncharacterized protein</fullName>
    </submittedName>
</protein>